<keyword evidence="2" id="KW-1185">Reference proteome</keyword>
<proteinExistence type="predicted"/>
<dbReference type="EMBL" id="AE015928">
    <property type="protein sequence ID" value="AAO77717.1"/>
    <property type="molecule type" value="Genomic_DNA"/>
</dbReference>
<dbReference type="RefSeq" id="WP_011108389.1">
    <property type="nucleotide sequence ID" value="NC_004663.1"/>
</dbReference>
<name>Q8A4I9_BACTN</name>
<dbReference type="Proteomes" id="UP000001414">
    <property type="component" value="Chromosome"/>
</dbReference>
<sequence length="141" mass="16112">MNTAVYHYFHTWAVSHPTGVHSTVPSQSAPHQYDFSCAGPIRYMQPCVTLKTECTFDAIRQYSLCMTVSIQKLPHGIDTPTYHCIGTVPYPYMTNVTFNRDTQYCPTTIGSALIKHFLYRIVPSLAALRHAKSRTDFWYNN</sequence>
<reference evidence="1 2" key="2">
    <citation type="journal article" date="2009" name="Proc. Natl. Acad. Sci. U.S.A.">
        <title>Characterizing a model human gut microbiota composed of members of its two dominant bacterial phyla.</title>
        <authorList>
            <person name="Mahowald M.A."/>
            <person name="Rey F.E."/>
            <person name="Seedorf H."/>
            <person name="Turnbaugh P.J."/>
            <person name="Fulton R.S."/>
            <person name="Wollam A."/>
            <person name="Shah N."/>
            <person name="Wang C."/>
            <person name="Magrini V."/>
            <person name="Wilson R.K."/>
            <person name="Cantarel B.L."/>
            <person name="Coutinho P.M."/>
            <person name="Henrissat B."/>
            <person name="Crock L.W."/>
            <person name="Russell A."/>
            <person name="Verberkmoes N.C."/>
            <person name="Hettich R.L."/>
            <person name="Gordon J.I."/>
        </authorList>
    </citation>
    <scope>NUCLEOTIDE SEQUENCE [LARGE SCALE GENOMIC DNA]</scope>
    <source>
        <strain evidence="2">ATCC 29148 / DSM 2079 / JCM 5827 / CCUG 10774 / NCTC 10582 / VPI-5482 / E50</strain>
    </source>
</reference>
<organism evidence="1 2">
    <name type="scientific">Bacteroides thetaiotaomicron (strain ATCC 29148 / DSM 2079 / JCM 5827 / CCUG 10774 / NCTC 10582 / VPI-5482 / E50)</name>
    <dbReference type="NCBI Taxonomy" id="226186"/>
    <lineage>
        <taxon>Bacteria</taxon>
        <taxon>Pseudomonadati</taxon>
        <taxon>Bacteroidota</taxon>
        <taxon>Bacteroidia</taxon>
        <taxon>Bacteroidales</taxon>
        <taxon>Bacteroidaceae</taxon>
        <taxon>Bacteroides</taxon>
    </lineage>
</organism>
<dbReference type="STRING" id="226186.BT_2610"/>
<dbReference type="AlphaFoldDB" id="Q8A4I9"/>
<dbReference type="HOGENOM" id="CLU_1821598_0_0_10"/>
<dbReference type="EnsemblBacteria" id="AAO77717">
    <property type="protein sequence ID" value="AAO77717"/>
    <property type="gene ID" value="BT_2610"/>
</dbReference>
<accession>Q8A4I9</accession>
<gene>
    <name evidence="1" type="ordered locus">BT_2610</name>
</gene>
<evidence type="ECO:0000313" key="2">
    <source>
        <dbReference type="Proteomes" id="UP000001414"/>
    </source>
</evidence>
<evidence type="ECO:0000313" key="1">
    <source>
        <dbReference type="EMBL" id="AAO77717.1"/>
    </source>
</evidence>
<dbReference type="GeneID" id="60923782"/>
<dbReference type="KEGG" id="bth:BT_2610"/>
<dbReference type="InParanoid" id="Q8A4I9"/>
<protein>
    <submittedName>
        <fullName evidence="1">Uncharacterized protein</fullName>
    </submittedName>
</protein>
<dbReference type="PaxDb" id="226186-BT_2610"/>
<reference evidence="1 2" key="1">
    <citation type="journal article" date="2003" name="Science">
        <title>A genomic view of the human-Bacteroides thetaiotaomicron symbiosis.</title>
        <authorList>
            <person name="Xu J."/>
            <person name="Bjursell M.K."/>
            <person name="Himrod J."/>
            <person name="Deng S."/>
            <person name="Carmichael L.K."/>
            <person name="Chiang H.C."/>
            <person name="Hooper L.V."/>
            <person name="Gordon J.I."/>
        </authorList>
    </citation>
    <scope>NUCLEOTIDE SEQUENCE [LARGE SCALE GENOMIC DNA]</scope>
    <source>
        <strain evidence="2">ATCC 29148 / DSM 2079 / JCM 5827 / CCUG 10774 / NCTC 10582 / VPI-5482 / E50</strain>
    </source>
</reference>